<name>A0A0M0BW24_9ARCH</name>
<sequence>MSRTDWICLATVILGFALFLYGANMFDAVVGWIGVYFFFGGILFFLVLQIYDELTKKGEVQKP</sequence>
<evidence type="ECO:0000256" key="1">
    <source>
        <dbReference type="SAM" id="Phobius"/>
    </source>
</evidence>
<dbReference type="EMBL" id="LFWV01000003">
    <property type="protein sequence ID" value="KON32376.1"/>
    <property type="molecule type" value="Genomic_DNA"/>
</dbReference>
<evidence type="ECO:0000313" key="3">
    <source>
        <dbReference type="Proteomes" id="UP000054016"/>
    </source>
</evidence>
<reference evidence="3" key="1">
    <citation type="submission" date="2015-06" db="EMBL/GenBank/DDBJ databases">
        <title>New insights into the roles of widespread benthic archaea in carbon and nitrogen cycling.</title>
        <authorList>
            <person name="Lazar C.S."/>
            <person name="Baker B.J."/>
            <person name="Seitz K.W."/>
            <person name="Hyde A.S."/>
            <person name="Dick G.J."/>
            <person name="Hinrichs K.-U."/>
            <person name="Teske A.P."/>
        </authorList>
    </citation>
    <scope>NUCLEOTIDE SEQUENCE [LARGE SCALE GENOMIC DNA]</scope>
</reference>
<dbReference type="Proteomes" id="UP000054016">
    <property type="component" value="Unassembled WGS sequence"/>
</dbReference>
<gene>
    <name evidence="2" type="ORF">AC478_00335</name>
</gene>
<comment type="caution">
    <text evidence="2">The sequence shown here is derived from an EMBL/GenBank/DDBJ whole genome shotgun (WGS) entry which is preliminary data.</text>
</comment>
<keyword evidence="1" id="KW-0812">Transmembrane</keyword>
<protein>
    <submittedName>
        <fullName evidence="2">Uncharacterized protein</fullName>
    </submittedName>
</protein>
<keyword evidence="1" id="KW-0472">Membrane</keyword>
<keyword evidence="1" id="KW-1133">Transmembrane helix</keyword>
<accession>A0A0M0BW24</accession>
<feature type="transmembrane region" description="Helical" evidence="1">
    <location>
        <begin position="29"/>
        <end position="48"/>
    </location>
</feature>
<dbReference type="AlphaFoldDB" id="A0A0M0BW24"/>
<organism evidence="2 3">
    <name type="scientific">miscellaneous Crenarchaeota group-1 archaeon SG8-32-3</name>
    <dbReference type="NCBI Taxonomy" id="1685125"/>
    <lineage>
        <taxon>Archaea</taxon>
        <taxon>Candidatus Bathyarchaeota</taxon>
        <taxon>MCG-1</taxon>
    </lineage>
</organism>
<proteinExistence type="predicted"/>
<feature type="transmembrane region" description="Helical" evidence="1">
    <location>
        <begin position="7"/>
        <end position="23"/>
    </location>
</feature>
<evidence type="ECO:0000313" key="2">
    <source>
        <dbReference type="EMBL" id="KON32376.1"/>
    </source>
</evidence>